<dbReference type="InterPro" id="IPR024479">
    <property type="entry name" value="DUF3866"/>
</dbReference>
<evidence type="ECO:0000313" key="2">
    <source>
        <dbReference type="Proteomes" id="UP000242520"/>
    </source>
</evidence>
<dbReference type="AlphaFoldDB" id="A0A1M5Q2J8"/>
<dbReference type="Pfam" id="PF12982">
    <property type="entry name" value="DUF3866"/>
    <property type="match status" value="1"/>
</dbReference>
<gene>
    <name evidence="1" type="ORF">SAMN02744040_00769</name>
</gene>
<dbReference type="RefSeq" id="WP_072723803.1">
    <property type="nucleotide sequence ID" value="NZ_FQXH01000007.1"/>
</dbReference>
<name>A0A1M5Q2J8_9FIRM</name>
<keyword evidence="2" id="KW-1185">Reference proteome</keyword>
<dbReference type="STRING" id="1123350.SAMN02744040_00769"/>
<dbReference type="EMBL" id="FQXH01000007">
    <property type="protein sequence ID" value="SHH08497.1"/>
    <property type="molecule type" value="Genomic_DNA"/>
</dbReference>
<reference evidence="2" key="1">
    <citation type="submission" date="2016-11" db="EMBL/GenBank/DDBJ databases">
        <authorList>
            <person name="Varghese N."/>
            <person name="Submissions S."/>
        </authorList>
    </citation>
    <scope>NUCLEOTIDE SEQUENCE [LARGE SCALE GENOMIC DNA]</scope>
    <source>
        <strain evidence="2">DSM 15285</strain>
    </source>
</reference>
<evidence type="ECO:0000313" key="1">
    <source>
        <dbReference type="EMBL" id="SHH08497.1"/>
    </source>
</evidence>
<dbReference type="OrthoDB" id="3401376at2"/>
<protein>
    <recommendedName>
        <fullName evidence="3">DUF3866 domain-containing protein</fullName>
    </recommendedName>
</protein>
<accession>A0A1M5Q2J8</accession>
<proteinExistence type="predicted"/>
<organism evidence="1 2">
    <name type="scientific">Tepidibacter thalassicus DSM 15285</name>
    <dbReference type="NCBI Taxonomy" id="1123350"/>
    <lineage>
        <taxon>Bacteria</taxon>
        <taxon>Bacillati</taxon>
        <taxon>Bacillota</taxon>
        <taxon>Clostridia</taxon>
        <taxon>Peptostreptococcales</taxon>
        <taxon>Peptostreptococcaceae</taxon>
        <taxon>Tepidibacter</taxon>
    </lineage>
</organism>
<sequence length="355" mass="39430">MISKKIGIVDCIISKSEEIEELKVKIGDKIEKAINYPKINGSVNINDEVLLNTSAVELSLGTGGFHFVIANLNNLESKMSDGGHIMKLRYTPLQVKTFAVEEQESVYHEKIKNFKSLDNLPVVVGTLHSMLVPFIASYKRKHKNKKIAYIMTDGAALAIYLSKNVKILKDKELLDATITIGNAFGGDYECINIYTALITAKEVIGADVVFVCMGPGIVGSGTKYGFSGIEQGHILDAVKKLKGKAIAVPRISFADKRDRHFGLSHHSITILKEIVNNKVIVPINIQDIDKKKYVISQIKEHNIDKLHDVVFIEKDTTKEDLSFFGLKVKSMGRSYEEDEEFFKSASGAAYYILEG</sequence>
<dbReference type="Proteomes" id="UP000242520">
    <property type="component" value="Unassembled WGS sequence"/>
</dbReference>
<evidence type="ECO:0008006" key="3">
    <source>
        <dbReference type="Google" id="ProtNLM"/>
    </source>
</evidence>